<dbReference type="Gene3D" id="3.40.50.2300">
    <property type="match status" value="2"/>
</dbReference>
<evidence type="ECO:0000256" key="2">
    <source>
        <dbReference type="ARBA" id="ARBA00023125"/>
    </source>
</evidence>
<accession>A0ABT6X3R4</accession>
<organism evidence="5 6">
    <name type="scientific">Limnohabitans lacus</name>
    <dbReference type="NCBI Taxonomy" id="3045173"/>
    <lineage>
        <taxon>Bacteria</taxon>
        <taxon>Pseudomonadati</taxon>
        <taxon>Pseudomonadota</taxon>
        <taxon>Betaproteobacteria</taxon>
        <taxon>Burkholderiales</taxon>
        <taxon>Comamonadaceae</taxon>
        <taxon>Limnohabitans</taxon>
    </lineage>
</organism>
<dbReference type="PANTHER" id="PTHR30146:SF120">
    <property type="entry name" value="ALANINE RACEMASE"/>
    <property type="match status" value="1"/>
</dbReference>
<name>A0ABT6X3R4_9BURK</name>
<dbReference type="CDD" id="cd01392">
    <property type="entry name" value="HTH_LacI"/>
    <property type="match status" value="1"/>
</dbReference>
<dbReference type="Pfam" id="PF00356">
    <property type="entry name" value="LacI"/>
    <property type="match status" value="1"/>
</dbReference>
<dbReference type="InterPro" id="IPR046335">
    <property type="entry name" value="LacI/GalR-like_sensor"/>
</dbReference>
<dbReference type="RefSeq" id="WP_283223172.1">
    <property type="nucleotide sequence ID" value="NZ_JASGBH010000002.1"/>
</dbReference>
<dbReference type="CDD" id="cd06295">
    <property type="entry name" value="PBP1_CelR"/>
    <property type="match status" value="1"/>
</dbReference>
<dbReference type="SUPFAM" id="SSF53822">
    <property type="entry name" value="Periplasmic binding protein-like I"/>
    <property type="match status" value="1"/>
</dbReference>
<proteinExistence type="predicted"/>
<keyword evidence="2 5" id="KW-0238">DNA-binding</keyword>
<keyword evidence="3" id="KW-0804">Transcription</keyword>
<dbReference type="InterPro" id="IPR028082">
    <property type="entry name" value="Peripla_BP_I"/>
</dbReference>
<dbReference type="EMBL" id="JASGBH010000002">
    <property type="protein sequence ID" value="MDI9232760.1"/>
    <property type="molecule type" value="Genomic_DNA"/>
</dbReference>
<keyword evidence="6" id="KW-1185">Reference proteome</keyword>
<protein>
    <submittedName>
        <fullName evidence="5">LacI family DNA-binding transcriptional regulator</fullName>
    </submittedName>
</protein>
<gene>
    <name evidence="5" type="ORF">QLQ16_02825</name>
</gene>
<dbReference type="PANTHER" id="PTHR30146">
    <property type="entry name" value="LACI-RELATED TRANSCRIPTIONAL REPRESSOR"/>
    <property type="match status" value="1"/>
</dbReference>
<dbReference type="GO" id="GO:0003677">
    <property type="term" value="F:DNA binding"/>
    <property type="evidence" value="ECO:0007669"/>
    <property type="project" value="UniProtKB-KW"/>
</dbReference>
<comment type="caution">
    <text evidence="5">The sequence shown here is derived from an EMBL/GenBank/DDBJ whole genome shotgun (WGS) entry which is preliminary data.</text>
</comment>
<dbReference type="Proteomes" id="UP001431902">
    <property type="component" value="Unassembled WGS sequence"/>
</dbReference>
<dbReference type="PROSITE" id="PS00356">
    <property type="entry name" value="HTH_LACI_1"/>
    <property type="match status" value="1"/>
</dbReference>
<evidence type="ECO:0000313" key="5">
    <source>
        <dbReference type="EMBL" id="MDI9232760.1"/>
    </source>
</evidence>
<dbReference type="SUPFAM" id="SSF47413">
    <property type="entry name" value="lambda repressor-like DNA-binding domains"/>
    <property type="match status" value="1"/>
</dbReference>
<evidence type="ECO:0000256" key="3">
    <source>
        <dbReference type="ARBA" id="ARBA00023163"/>
    </source>
</evidence>
<dbReference type="InterPro" id="IPR010982">
    <property type="entry name" value="Lambda_DNA-bd_dom_sf"/>
</dbReference>
<dbReference type="InterPro" id="IPR000843">
    <property type="entry name" value="HTH_LacI"/>
</dbReference>
<sequence>MAKAEPEKRKIQMADIARLAGVSTATVSRALNGSALINEETRLRIIELARSLNYTINLGAQNLRKGDNTTIGVVIPYYPASRQSISDPFFLGMLGSLADALTDRQYDMLLSRVDADHLERISALYDSGRVGGIIVIGQWGHHDQLNELARQRLPFVAWGAQLPNQLYCSVGGDNASGGQLATEHLLGLGRKRIAFMGEKSLPEPEKRYSGYQKALRKAGLKTDPALYIPSSFAPLGAQEALRVHLDRHGLNFDAIVAASDLIAISALGVLRERGYSIPDDVSVVGYDDVEPAAHSFPPLTTVRQPLDLAGAHLVDCLLRIMAGEKPESDLLPTTLVVRESTKAL</sequence>
<reference evidence="5" key="1">
    <citation type="submission" date="2023-05" db="EMBL/GenBank/DDBJ databases">
        <title>Limnohabitans sp. strain HM2-2 Genome sequencing and assembly.</title>
        <authorList>
            <person name="Jung Y."/>
        </authorList>
    </citation>
    <scope>NUCLEOTIDE SEQUENCE</scope>
    <source>
        <strain evidence="5">HM2-2</strain>
    </source>
</reference>
<dbReference type="Gene3D" id="1.10.260.40">
    <property type="entry name" value="lambda repressor-like DNA-binding domains"/>
    <property type="match status" value="1"/>
</dbReference>
<dbReference type="SMART" id="SM00354">
    <property type="entry name" value="HTH_LACI"/>
    <property type="match status" value="1"/>
</dbReference>
<evidence type="ECO:0000313" key="6">
    <source>
        <dbReference type="Proteomes" id="UP001431902"/>
    </source>
</evidence>
<keyword evidence="1" id="KW-0805">Transcription regulation</keyword>
<dbReference type="Pfam" id="PF13377">
    <property type="entry name" value="Peripla_BP_3"/>
    <property type="match status" value="1"/>
</dbReference>
<dbReference type="PROSITE" id="PS50932">
    <property type="entry name" value="HTH_LACI_2"/>
    <property type="match status" value="1"/>
</dbReference>
<evidence type="ECO:0000256" key="1">
    <source>
        <dbReference type="ARBA" id="ARBA00023015"/>
    </source>
</evidence>
<evidence type="ECO:0000259" key="4">
    <source>
        <dbReference type="PROSITE" id="PS50932"/>
    </source>
</evidence>
<feature type="domain" description="HTH lacI-type" evidence="4">
    <location>
        <begin position="11"/>
        <end position="65"/>
    </location>
</feature>